<dbReference type="RefSeq" id="WP_109435723.1">
    <property type="nucleotide sequence ID" value="NZ_CANLFO010000017.1"/>
</dbReference>
<evidence type="ECO:0008006" key="3">
    <source>
        <dbReference type="Google" id="ProtNLM"/>
    </source>
</evidence>
<dbReference type="AlphaFoldDB" id="A0A554VN34"/>
<protein>
    <recommendedName>
        <fullName evidence="3">Bacteriocin</fullName>
    </recommendedName>
</protein>
<dbReference type="OrthoDB" id="1163613at2"/>
<gene>
    <name evidence="1" type="ORF">FOF46_07085</name>
</gene>
<dbReference type="Proteomes" id="UP000318833">
    <property type="component" value="Unassembled WGS sequence"/>
</dbReference>
<reference evidence="1 2" key="1">
    <citation type="submission" date="2019-07" db="EMBL/GenBank/DDBJ databases">
        <title>The draft genome sequence of Aquimarina algiphila M91.</title>
        <authorList>
            <person name="Meng X."/>
        </authorList>
    </citation>
    <scope>NUCLEOTIDE SEQUENCE [LARGE SCALE GENOMIC DNA]</scope>
    <source>
        <strain evidence="1 2">M91</strain>
    </source>
</reference>
<proteinExistence type="predicted"/>
<accession>A0A554VN34</accession>
<dbReference type="EMBL" id="VLNR01000011">
    <property type="protein sequence ID" value="TSE09771.1"/>
    <property type="molecule type" value="Genomic_DNA"/>
</dbReference>
<evidence type="ECO:0000313" key="1">
    <source>
        <dbReference type="EMBL" id="TSE09771.1"/>
    </source>
</evidence>
<organism evidence="1 2">
    <name type="scientific">Aquimarina algiphila</name>
    <dbReference type="NCBI Taxonomy" id="2047982"/>
    <lineage>
        <taxon>Bacteria</taxon>
        <taxon>Pseudomonadati</taxon>
        <taxon>Bacteroidota</taxon>
        <taxon>Flavobacteriia</taxon>
        <taxon>Flavobacteriales</taxon>
        <taxon>Flavobacteriaceae</taxon>
        <taxon>Aquimarina</taxon>
    </lineage>
</organism>
<comment type="caution">
    <text evidence="1">The sequence shown here is derived from an EMBL/GenBank/DDBJ whole genome shotgun (WGS) entry which is preliminary data.</text>
</comment>
<evidence type="ECO:0000313" key="2">
    <source>
        <dbReference type="Proteomes" id="UP000318833"/>
    </source>
</evidence>
<keyword evidence="2" id="KW-1185">Reference proteome</keyword>
<sequence>MLKKILNLTDTKKIEKKDQKSISGGRIPTLNKCYPSSDPECCGTAQWQCGIGPHSGGLFNGYSCDCF</sequence>
<name>A0A554VN34_9FLAO</name>